<dbReference type="HOGENOM" id="CLU_1846479_0_0_1"/>
<evidence type="ECO:0000256" key="1">
    <source>
        <dbReference type="SAM" id="Phobius"/>
    </source>
</evidence>
<proteinExistence type="predicted"/>
<keyword evidence="1 2" id="KW-0812">Transmembrane</keyword>
<feature type="transmembrane region" description="Helical" evidence="1">
    <location>
        <begin position="6"/>
        <end position="27"/>
    </location>
</feature>
<name>A0A074RJU5_9AGAM</name>
<dbReference type="Proteomes" id="UP000027456">
    <property type="component" value="Unassembled WGS sequence"/>
</dbReference>
<evidence type="ECO:0000313" key="2">
    <source>
        <dbReference type="EMBL" id="KEP47089.1"/>
    </source>
</evidence>
<reference evidence="2 3" key="1">
    <citation type="submission" date="2013-12" db="EMBL/GenBank/DDBJ databases">
        <authorList>
            <person name="Cubeta M."/>
            <person name="Pakala S."/>
            <person name="Fedorova N."/>
            <person name="Thomas E."/>
            <person name="Dean R."/>
            <person name="Jabaji S."/>
            <person name="Neate S."/>
            <person name="Toda T."/>
            <person name="Tavantzis S."/>
            <person name="Vilgalys R."/>
            <person name="Bharathan N."/>
            <person name="Pakala S."/>
            <person name="Losada L.S."/>
            <person name="Zafar N."/>
            <person name="Nierman W."/>
        </authorList>
    </citation>
    <scope>NUCLEOTIDE SEQUENCE [LARGE SCALE GENOMIC DNA]</scope>
    <source>
        <strain evidence="2 3">123E</strain>
    </source>
</reference>
<gene>
    <name evidence="2" type="ORF">V565_168640</name>
</gene>
<dbReference type="OrthoDB" id="3132419at2759"/>
<dbReference type="AlphaFoldDB" id="A0A074RJU5"/>
<organism evidence="2 3">
    <name type="scientific">Rhizoctonia solani 123E</name>
    <dbReference type="NCBI Taxonomy" id="1423351"/>
    <lineage>
        <taxon>Eukaryota</taxon>
        <taxon>Fungi</taxon>
        <taxon>Dikarya</taxon>
        <taxon>Basidiomycota</taxon>
        <taxon>Agaricomycotina</taxon>
        <taxon>Agaricomycetes</taxon>
        <taxon>Cantharellales</taxon>
        <taxon>Ceratobasidiaceae</taxon>
        <taxon>Rhizoctonia</taxon>
    </lineage>
</organism>
<keyword evidence="1" id="KW-0472">Membrane</keyword>
<accession>A0A074RJU5</accession>
<keyword evidence="1" id="KW-1133">Transmembrane helix</keyword>
<evidence type="ECO:0000313" key="3">
    <source>
        <dbReference type="Proteomes" id="UP000027456"/>
    </source>
</evidence>
<protein>
    <submittedName>
        <fullName evidence="2">Putative transmembrane protein</fullName>
    </submittedName>
</protein>
<keyword evidence="3" id="KW-1185">Reference proteome</keyword>
<comment type="caution">
    <text evidence="2">The sequence shown here is derived from an EMBL/GenBank/DDBJ whole genome shotgun (WGS) entry which is preliminary data.</text>
</comment>
<dbReference type="EMBL" id="AZST01000844">
    <property type="protein sequence ID" value="KEP47089.1"/>
    <property type="molecule type" value="Genomic_DNA"/>
</dbReference>
<sequence length="165" mass="18832">MTRGFLSFSPAIPFNLFSTISLAYLIMSRIEDGVYIISVPFGPGCITDPGEGRWVPLVPHNALGKDADKIIIQYNHDRGAFSLQFENSKKYITFDGIPSVNNKLKDGEKPRYFKIERHEFASDKYAICVAENKHFHVGMAMERVFPPWIAMSDFPEVQQWEIKKA</sequence>